<dbReference type="InterPro" id="IPR011923">
    <property type="entry name" value="RodA/MrdB"/>
</dbReference>
<keyword evidence="5 6" id="KW-0472">Membrane</keyword>
<dbReference type="STRING" id="1798364.A3G54_03620"/>
<feature type="transmembrane region" description="Helical" evidence="6">
    <location>
        <begin position="309"/>
        <end position="330"/>
    </location>
</feature>
<feature type="transmembrane region" description="Helical" evidence="6">
    <location>
        <begin position="188"/>
        <end position="210"/>
    </location>
</feature>
<comment type="subcellular location">
    <subcellularLocation>
        <location evidence="1">Membrane</location>
        <topology evidence="1">Multi-pass membrane protein</topology>
    </subcellularLocation>
</comment>
<dbReference type="EMBL" id="MFIQ01000008">
    <property type="protein sequence ID" value="OGF93694.1"/>
    <property type="molecule type" value="Genomic_DNA"/>
</dbReference>
<feature type="transmembrane region" description="Helical" evidence="6">
    <location>
        <begin position="342"/>
        <end position="363"/>
    </location>
</feature>
<dbReference type="Pfam" id="PF01098">
    <property type="entry name" value="FTSW_RODA_SPOVE"/>
    <property type="match status" value="1"/>
</dbReference>
<dbReference type="GO" id="GO:0005886">
    <property type="term" value="C:plasma membrane"/>
    <property type="evidence" value="ECO:0007669"/>
    <property type="project" value="TreeGrafter"/>
</dbReference>
<keyword evidence="4 6" id="KW-1133">Transmembrane helix</keyword>
<sequence length="382" mass="42135">MAKILGRPNIDIVLVAAMVPLFLAGLITMKGLGNLDAFGVIDPNYYFNRQLIWIFTGFVLFFLASSVDWRILRSGRLLFSTYIAGILILAALLILVNAVRGARAWIQLGLFSIEPAEIMKLVLILVLAKYFSRRHVEIAHIKHIIISGIYAAIPTLLIFLQPDFGSAIIYVSIWFGMIFVSGVSKKHLFLVLALGILTFAVAWLFILVPYQKARVLTFLNPALDPRGAGYNAVQSMIAVGSGGIFGRGVGYGVQSRLEFLPEHETDFIFAAFAEEWGLVGILVLFTFYALLLWRILNAAFRGESNFEKLFGIGLFFMILSHFIIHIGMNLGVLPITGISLPFLSYGGSHTITLLLGLGILMGMQNYGLVSSRLGVTKDLNLV</sequence>
<reference evidence="7 8" key="1">
    <citation type="journal article" date="2016" name="Nat. Commun.">
        <title>Thousands of microbial genomes shed light on interconnected biogeochemical processes in an aquifer system.</title>
        <authorList>
            <person name="Anantharaman K."/>
            <person name="Brown C.T."/>
            <person name="Hug L.A."/>
            <person name="Sharon I."/>
            <person name="Castelle C.J."/>
            <person name="Probst A.J."/>
            <person name="Thomas B.C."/>
            <person name="Singh A."/>
            <person name="Wilkins M.J."/>
            <person name="Karaoz U."/>
            <person name="Brodie E.L."/>
            <person name="Williams K.H."/>
            <person name="Hubbard S.S."/>
            <person name="Banfield J.F."/>
        </authorList>
    </citation>
    <scope>NUCLEOTIDE SEQUENCE [LARGE SCALE GENOMIC DNA]</scope>
</reference>
<feature type="transmembrane region" description="Helical" evidence="6">
    <location>
        <begin position="12"/>
        <end position="32"/>
    </location>
</feature>
<feature type="transmembrane region" description="Helical" evidence="6">
    <location>
        <begin position="167"/>
        <end position="183"/>
    </location>
</feature>
<evidence type="ECO:0000256" key="3">
    <source>
        <dbReference type="ARBA" id="ARBA00022960"/>
    </source>
</evidence>
<dbReference type="GO" id="GO:0015648">
    <property type="term" value="F:lipid-linked peptidoglycan transporter activity"/>
    <property type="evidence" value="ECO:0007669"/>
    <property type="project" value="TreeGrafter"/>
</dbReference>
<protein>
    <submittedName>
        <fullName evidence="7">Rod shape-determining protein RodA</fullName>
    </submittedName>
</protein>
<evidence type="ECO:0000256" key="4">
    <source>
        <dbReference type="ARBA" id="ARBA00022989"/>
    </source>
</evidence>
<comment type="caution">
    <text evidence="7">The sequence shown here is derived from an EMBL/GenBank/DDBJ whole genome shotgun (WGS) entry which is preliminary data.</text>
</comment>
<evidence type="ECO:0000313" key="8">
    <source>
        <dbReference type="Proteomes" id="UP000178894"/>
    </source>
</evidence>
<feature type="transmembrane region" description="Helical" evidence="6">
    <location>
        <begin position="276"/>
        <end position="297"/>
    </location>
</feature>
<keyword evidence="2 6" id="KW-0812">Transmembrane</keyword>
<dbReference type="GO" id="GO:0008360">
    <property type="term" value="P:regulation of cell shape"/>
    <property type="evidence" value="ECO:0007669"/>
    <property type="project" value="UniProtKB-KW"/>
</dbReference>
<evidence type="ECO:0000313" key="7">
    <source>
        <dbReference type="EMBL" id="OGF93694.1"/>
    </source>
</evidence>
<dbReference type="PANTHER" id="PTHR30474">
    <property type="entry name" value="CELL CYCLE PROTEIN"/>
    <property type="match status" value="1"/>
</dbReference>
<dbReference type="NCBIfam" id="TIGR02210">
    <property type="entry name" value="rodA_shape"/>
    <property type="match status" value="1"/>
</dbReference>
<evidence type="ECO:0000256" key="5">
    <source>
        <dbReference type="ARBA" id="ARBA00023136"/>
    </source>
</evidence>
<dbReference type="GO" id="GO:0032153">
    <property type="term" value="C:cell division site"/>
    <property type="evidence" value="ECO:0007669"/>
    <property type="project" value="TreeGrafter"/>
</dbReference>
<organism evidence="7 8">
    <name type="scientific">Candidatus Giovannonibacteria bacterium RIFCSPLOWO2_12_FULL_44_15</name>
    <dbReference type="NCBI Taxonomy" id="1798364"/>
    <lineage>
        <taxon>Bacteria</taxon>
        <taxon>Candidatus Giovannoniibacteriota</taxon>
    </lineage>
</organism>
<evidence type="ECO:0000256" key="2">
    <source>
        <dbReference type="ARBA" id="ARBA00022692"/>
    </source>
</evidence>
<proteinExistence type="predicted"/>
<dbReference type="AlphaFoldDB" id="A0A1F5Y0K0"/>
<feature type="transmembrane region" description="Helical" evidence="6">
    <location>
        <begin position="105"/>
        <end position="131"/>
    </location>
</feature>
<accession>A0A1F5Y0K0</accession>
<evidence type="ECO:0000256" key="1">
    <source>
        <dbReference type="ARBA" id="ARBA00004141"/>
    </source>
</evidence>
<dbReference type="Proteomes" id="UP000178894">
    <property type="component" value="Unassembled WGS sequence"/>
</dbReference>
<gene>
    <name evidence="7" type="ORF">A3G54_03620</name>
</gene>
<feature type="transmembrane region" description="Helical" evidence="6">
    <location>
        <begin position="79"/>
        <end position="99"/>
    </location>
</feature>
<evidence type="ECO:0000256" key="6">
    <source>
        <dbReference type="SAM" id="Phobius"/>
    </source>
</evidence>
<name>A0A1F5Y0K0_9BACT</name>
<keyword evidence="3" id="KW-0133">Cell shape</keyword>
<dbReference type="InterPro" id="IPR001182">
    <property type="entry name" value="FtsW/RodA"/>
</dbReference>
<feature type="transmembrane region" description="Helical" evidence="6">
    <location>
        <begin position="52"/>
        <end position="72"/>
    </location>
</feature>
<feature type="transmembrane region" description="Helical" evidence="6">
    <location>
        <begin position="143"/>
        <end position="161"/>
    </location>
</feature>
<dbReference type="GO" id="GO:0051301">
    <property type="term" value="P:cell division"/>
    <property type="evidence" value="ECO:0007669"/>
    <property type="project" value="InterPro"/>
</dbReference>